<dbReference type="AlphaFoldDB" id="A0A0L0DFL2"/>
<dbReference type="GeneID" id="25565176"/>
<accession>A0A0L0DFL2</accession>
<evidence type="ECO:0000313" key="9">
    <source>
        <dbReference type="Proteomes" id="UP000054408"/>
    </source>
</evidence>
<comment type="subcellular location">
    <subcellularLocation>
        <location evidence="1">Membrane</location>
        <topology evidence="1">Multi-pass membrane protein</topology>
    </subcellularLocation>
    <subcellularLocation>
        <location evidence="7">Peroxisome membrane</location>
    </subcellularLocation>
</comment>
<evidence type="ECO:0000256" key="6">
    <source>
        <dbReference type="ARBA" id="ARBA00023140"/>
    </source>
</evidence>
<sequence length="438" mass="46051">MTTVLALATCLPATLDTTYGYDKALKIVQYGVWAATANNVEASERWRPAMAAISGTRRMLRAGKALPSLRAAAKAAGVARSAADGLRALMWALESAASACDAGYYLADNASVVSSWGVVSSPAPYSASLDHVANLAWAASIVLRAPGALLSLRSAPSLSALLDLLLLALDAVLSARYAAAAASRPFLTAAATSGSLMTAGDIVAQSLERDQARREGMPVPAHDVGRTFVMASWGLTVLPAVWAPWYPLLDRVISATGLKGALAKALLTAVTMAPLSNGAFFAYSTSVEYWMECHLPKLLAPLPISLSRPLAPPDTRPLALVAAVVSERAASLPPPVIELAATVAEADAQQDALAADASPVPAVAADKRLARFIPPELTHRILTKLTDEMPGTVVGSFTIWVPTNTIAWWLIPPTLRFPATSTISVLWNSYLSLAQHRE</sequence>
<evidence type="ECO:0000313" key="8">
    <source>
        <dbReference type="EMBL" id="KNC50093.1"/>
    </source>
</evidence>
<dbReference type="GO" id="GO:0005778">
    <property type="term" value="C:peroxisomal membrane"/>
    <property type="evidence" value="ECO:0007669"/>
    <property type="project" value="UniProtKB-SubCell"/>
</dbReference>
<dbReference type="Pfam" id="PF05648">
    <property type="entry name" value="PEX11"/>
    <property type="match status" value="1"/>
</dbReference>
<name>A0A0L0DFL2_THETB</name>
<organism evidence="8 9">
    <name type="scientific">Thecamonas trahens ATCC 50062</name>
    <dbReference type="NCBI Taxonomy" id="461836"/>
    <lineage>
        <taxon>Eukaryota</taxon>
        <taxon>Apusozoa</taxon>
        <taxon>Apusomonadida</taxon>
        <taxon>Apusomonadidae</taxon>
        <taxon>Thecamonas</taxon>
    </lineage>
</organism>
<keyword evidence="9" id="KW-1185">Reference proteome</keyword>
<dbReference type="PANTHER" id="PTHR11266:SF17">
    <property type="entry name" value="PROTEIN MPV17"/>
    <property type="match status" value="1"/>
</dbReference>
<protein>
    <submittedName>
        <fullName evidence="8">Mpv17</fullName>
    </submittedName>
</protein>
<gene>
    <name evidence="8" type="ORF">AMSG_05863</name>
</gene>
<keyword evidence="5" id="KW-0472">Membrane</keyword>
<evidence type="ECO:0000256" key="5">
    <source>
        <dbReference type="ARBA" id="ARBA00023136"/>
    </source>
</evidence>
<dbReference type="Proteomes" id="UP000054408">
    <property type="component" value="Unassembled WGS sequence"/>
</dbReference>
<keyword evidence="4" id="KW-1133">Transmembrane helix</keyword>
<dbReference type="eggNOG" id="KOG1944">
    <property type="taxonomic scope" value="Eukaryota"/>
</dbReference>
<dbReference type="Pfam" id="PF04117">
    <property type="entry name" value="Mpv17_PMP22"/>
    <property type="match status" value="1"/>
</dbReference>
<dbReference type="InterPro" id="IPR008733">
    <property type="entry name" value="PEX11"/>
</dbReference>
<dbReference type="GO" id="GO:0016559">
    <property type="term" value="P:peroxisome fission"/>
    <property type="evidence" value="ECO:0007669"/>
    <property type="project" value="InterPro"/>
</dbReference>
<proteinExistence type="inferred from homology"/>
<dbReference type="RefSeq" id="XP_013757255.1">
    <property type="nucleotide sequence ID" value="XM_013901801.1"/>
</dbReference>
<dbReference type="PANTHER" id="PTHR11266">
    <property type="entry name" value="PEROXISOMAL MEMBRANE PROTEIN 2, PXMP2 MPV17"/>
    <property type="match status" value="1"/>
</dbReference>
<keyword evidence="6" id="KW-0576">Peroxisome</keyword>
<dbReference type="InterPro" id="IPR007248">
    <property type="entry name" value="Mpv17_PMP22"/>
</dbReference>
<dbReference type="STRING" id="461836.A0A0L0DFL2"/>
<evidence type="ECO:0000256" key="1">
    <source>
        <dbReference type="ARBA" id="ARBA00004141"/>
    </source>
</evidence>
<evidence type="ECO:0000256" key="4">
    <source>
        <dbReference type="ARBA" id="ARBA00022989"/>
    </source>
</evidence>
<dbReference type="OrthoDB" id="430207at2759"/>
<evidence type="ECO:0000256" key="7">
    <source>
        <dbReference type="ARBA" id="ARBA00046271"/>
    </source>
</evidence>
<evidence type="ECO:0000256" key="3">
    <source>
        <dbReference type="ARBA" id="ARBA00022692"/>
    </source>
</evidence>
<dbReference type="EMBL" id="GL349459">
    <property type="protein sequence ID" value="KNC50093.1"/>
    <property type="molecule type" value="Genomic_DNA"/>
</dbReference>
<keyword evidence="3" id="KW-0812">Transmembrane</keyword>
<evidence type="ECO:0000256" key="2">
    <source>
        <dbReference type="ARBA" id="ARBA00006824"/>
    </source>
</evidence>
<comment type="similarity">
    <text evidence="2">Belongs to the peroxisomal membrane protein PXMP2/4 family.</text>
</comment>
<reference evidence="8 9" key="1">
    <citation type="submission" date="2010-05" db="EMBL/GenBank/DDBJ databases">
        <title>The Genome Sequence of Thecamonas trahens ATCC 50062.</title>
        <authorList>
            <consortium name="The Broad Institute Genome Sequencing Platform"/>
            <person name="Russ C."/>
            <person name="Cuomo C."/>
            <person name="Shea T."/>
            <person name="Young S.K."/>
            <person name="Zeng Q."/>
            <person name="Koehrsen M."/>
            <person name="Haas B."/>
            <person name="Borodovsky M."/>
            <person name="Guigo R."/>
            <person name="Alvarado L."/>
            <person name="Berlin A."/>
            <person name="Bochicchio J."/>
            <person name="Borenstein D."/>
            <person name="Chapman S."/>
            <person name="Chen Z."/>
            <person name="Freedman E."/>
            <person name="Gellesch M."/>
            <person name="Goldberg J."/>
            <person name="Griggs A."/>
            <person name="Gujja S."/>
            <person name="Heilman E."/>
            <person name="Heiman D."/>
            <person name="Hepburn T."/>
            <person name="Howarth C."/>
            <person name="Jen D."/>
            <person name="Larson L."/>
            <person name="Mehta T."/>
            <person name="Park D."/>
            <person name="Pearson M."/>
            <person name="Roberts A."/>
            <person name="Saif S."/>
            <person name="Shenoy N."/>
            <person name="Sisk P."/>
            <person name="Stolte C."/>
            <person name="Sykes S."/>
            <person name="Thomson T."/>
            <person name="Walk T."/>
            <person name="White J."/>
            <person name="Yandava C."/>
            <person name="Burger G."/>
            <person name="Gray M.W."/>
            <person name="Holland P.W.H."/>
            <person name="King N."/>
            <person name="Lang F.B.F."/>
            <person name="Roger A.J."/>
            <person name="Ruiz-Trillo I."/>
            <person name="Lander E."/>
            <person name="Nusbaum C."/>
        </authorList>
    </citation>
    <scope>NUCLEOTIDE SEQUENCE [LARGE SCALE GENOMIC DNA]</scope>
    <source>
        <strain evidence="8 9">ATCC 50062</strain>
    </source>
</reference>